<comment type="caution">
    <text evidence="2">The sequence shown here is derived from an EMBL/GenBank/DDBJ whole genome shotgun (WGS) entry which is preliminary data.</text>
</comment>
<proteinExistence type="predicted"/>
<organism evidence="2 3">
    <name type="scientific">Merismopedia glauca CCAP 1448/3</name>
    <dbReference type="NCBI Taxonomy" id="1296344"/>
    <lineage>
        <taxon>Bacteria</taxon>
        <taxon>Bacillati</taxon>
        <taxon>Cyanobacteriota</taxon>
        <taxon>Cyanophyceae</taxon>
        <taxon>Synechococcales</taxon>
        <taxon>Merismopediaceae</taxon>
        <taxon>Merismopedia</taxon>
    </lineage>
</organism>
<gene>
    <name evidence="2" type="ORF">C7B64_11475</name>
</gene>
<accession>A0A2T1C3B6</accession>
<feature type="chain" id="PRO_5015431798" evidence="1">
    <location>
        <begin position="26"/>
        <end position="295"/>
    </location>
</feature>
<feature type="signal peptide" evidence="1">
    <location>
        <begin position="1"/>
        <end position="25"/>
    </location>
</feature>
<reference evidence="2 3" key="1">
    <citation type="submission" date="2018-02" db="EMBL/GenBank/DDBJ databases">
        <authorList>
            <person name="Cohen D.B."/>
            <person name="Kent A.D."/>
        </authorList>
    </citation>
    <scope>NUCLEOTIDE SEQUENCE [LARGE SCALE GENOMIC DNA]</scope>
    <source>
        <strain evidence="2 3">CCAP 1448/3</strain>
    </source>
</reference>
<keyword evidence="1" id="KW-0732">Signal</keyword>
<dbReference type="RefSeq" id="WP_106288792.1">
    <property type="nucleotide sequence ID" value="NZ_CAWNTC010000039.1"/>
</dbReference>
<name>A0A2T1C3B6_9CYAN</name>
<evidence type="ECO:0000313" key="2">
    <source>
        <dbReference type="EMBL" id="PSB02765.1"/>
    </source>
</evidence>
<dbReference type="EMBL" id="PVWJ01000049">
    <property type="protein sequence ID" value="PSB02765.1"/>
    <property type="molecule type" value="Genomic_DNA"/>
</dbReference>
<keyword evidence="3" id="KW-1185">Reference proteome</keyword>
<dbReference type="AlphaFoldDB" id="A0A2T1C3B6"/>
<sequence>MKKRFFCLICLVLTGIAWGKNPVLASDVTLECDAQNVCRPVGSDGQPVGSVSIGISTAEDILLDTANDGNPVGSGFNWQQVLKDYVTPIAVNLIAQKVFGDGQIANAAGVILTKELGKKLFPNSEDIAKSLKDNQQQIFGQDVNGIFGSGDVLGNLQISVDSAFRTGSLENLGLIGDGVGLKLATFQDSAQKIAKSAQEIQNKAQTTDNSHDLLGLIAQSQTGEIAVQVETASILRDTSFAIGMGTEIQNQQLKEFQAEQDFKQRREIQRIATNIQVPSFFLPENQPSPHPTSTP</sequence>
<evidence type="ECO:0000256" key="1">
    <source>
        <dbReference type="SAM" id="SignalP"/>
    </source>
</evidence>
<dbReference type="Proteomes" id="UP000238762">
    <property type="component" value="Unassembled WGS sequence"/>
</dbReference>
<evidence type="ECO:0000313" key="3">
    <source>
        <dbReference type="Proteomes" id="UP000238762"/>
    </source>
</evidence>
<reference evidence="2 3" key="2">
    <citation type="submission" date="2018-03" db="EMBL/GenBank/DDBJ databases">
        <title>The ancient ancestry and fast evolution of plastids.</title>
        <authorList>
            <person name="Moore K.R."/>
            <person name="Magnabosco C."/>
            <person name="Momper L."/>
            <person name="Gold D.A."/>
            <person name="Bosak T."/>
            <person name="Fournier G.P."/>
        </authorList>
    </citation>
    <scope>NUCLEOTIDE SEQUENCE [LARGE SCALE GENOMIC DNA]</scope>
    <source>
        <strain evidence="2 3">CCAP 1448/3</strain>
    </source>
</reference>
<protein>
    <submittedName>
        <fullName evidence="2">Uncharacterized protein</fullName>
    </submittedName>
</protein>